<sequence length="469" mass="46676">MKRTLIAAAVLAVSSGSVFAHALKDPFIFNSTVVNENVGIWGGVLLFGCVNVSNTTGAVVNNSQTVNLDGVTLRPNDPTGAYLTGHTTTYTYDTKHSVDAGGTASGSVTTTSFHASGGAQGFQESSGYAYANQKSSVAGGGYEYSQQHAAVGGYFYDVNQSQGGHISAGGHAGGSYSYNNYGNKYFGGGSAHVQGGFSAGYNASSWAKGSGIGGNFEASEGSGQGVAWGFSKNEGSGYQAFGEQSSGYSVGGSIDSHTFQANWNVKSHDNTTNETTVGAVTTHYNGVPTGSLDANIGGTTSAPTTGISGNVGINITEGVDNAQSNDASLAMIDAGNVFGNAQIFNNQSTSGNAKIKNFNINASVGSNALANASGNVGVNVAAGVGNAQNNSLAVSSSTEKSAPSSAAMVATDESTQSAGMDFSGKFSGTASMAANALAGASGNIGVNIAGGAGNVQHNGLAIAAVTVSK</sequence>
<comment type="caution">
    <text evidence="2">The sequence shown here is derived from an EMBL/GenBank/DDBJ whole genome shotgun (WGS) entry which is preliminary data.</text>
</comment>
<evidence type="ECO:0000313" key="2">
    <source>
        <dbReference type="EMBL" id="RQH09684.1"/>
    </source>
</evidence>
<dbReference type="EMBL" id="RQIS01000001">
    <property type="protein sequence ID" value="RQH09684.1"/>
    <property type="molecule type" value="Genomic_DNA"/>
</dbReference>
<keyword evidence="3" id="KW-1185">Reference proteome</keyword>
<proteinExistence type="predicted"/>
<name>A0A3N6N0I4_9BURK</name>
<protein>
    <recommendedName>
        <fullName evidence="4">Cell wall anchor protein</fullName>
    </recommendedName>
</protein>
<dbReference type="OrthoDB" id="9113307at2"/>
<feature type="chain" id="PRO_5017961462" description="Cell wall anchor protein" evidence="1">
    <location>
        <begin position="21"/>
        <end position="469"/>
    </location>
</feature>
<reference evidence="2 3" key="1">
    <citation type="submission" date="2018-11" db="EMBL/GenBank/DDBJ databases">
        <title>Paraburkholderia sp. DHOA04, isolated from soil.</title>
        <authorList>
            <person name="Gao Z.-H."/>
            <person name="Qiu L.-H."/>
            <person name="Fu J.-C."/>
        </authorList>
    </citation>
    <scope>NUCLEOTIDE SEQUENCE [LARGE SCALE GENOMIC DNA]</scope>
    <source>
        <strain evidence="2 3">DHOA04</strain>
    </source>
</reference>
<dbReference type="Proteomes" id="UP000272778">
    <property type="component" value="Unassembled WGS sequence"/>
</dbReference>
<evidence type="ECO:0000256" key="1">
    <source>
        <dbReference type="SAM" id="SignalP"/>
    </source>
</evidence>
<dbReference type="AlphaFoldDB" id="A0A3N6N0I4"/>
<keyword evidence="1" id="KW-0732">Signal</keyword>
<evidence type="ECO:0000313" key="3">
    <source>
        <dbReference type="Proteomes" id="UP000272778"/>
    </source>
</evidence>
<gene>
    <name evidence="2" type="ORF">D1Y85_00565</name>
</gene>
<dbReference type="RefSeq" id="WP_124149087.1">
    <property type="nucleotide sequence ID" value="NZ_RQIS01000001.1"/>
</dbReference>
<accession>A0A3N6N0I4</accession>
<feature type="signal peptide" evidence="1">
    <location>
        <begin position="1"/>
        <end position="20"/>
    </location>
</feature>
<organism evidence="2 3">
    <name type="scientific">Paraburkholderia dinghuensis</name>
    <dbReference type="NCBI Taxonomy" id="2305225"/>
    <lineage>
        <taxon>Bacteria</taxon>
        <taxon>Pseudomonadati</taxon>
        <taxon>Pseudomonadota</taxon>
        <taxon>Betaproteobacteria</taxon>
        <taxon>Burkholderiales</taxon>
        <taxon>Burkholderiaceae</taxon>
        <taxon>Paraburkholderia</taxon>
    </lineage>
</organism>
<evidence type="ECO:0008006" key="4">
    <source>
        <dbReference type="Google" id="ProtNLM"/>
    </source>
</evidence>